<feature type="signal peptide" evidence="4">
    <location>
        <begin position="1"/>
        <end position="25"/>
    </location>
</feature>
<dbReference type="InterPro" id="IPR001258">
    <property type="entry name" value="NHL_repeat"/>
</dbReference>
<accession>E8V4X5</accession>
<keyword evidence="4" id="KW-0732">Signal</keyword>
<evidence type="ECO:0000256" key="4">
    <source>
        <dbReference type="SAM" id="SignalP"/>
    </source>
</evidence>
<dbReference type="InterPro" id="IPR056822">
    <property type="entry name" value="TEN_NHL"/>
</dbReference>
<dbReference type="AlphaFoldDB" id="E8V4X5"/>
<evidence type="ECO:0000313" key="7">
    <source>
        <dbReference type="EMBL" id="ADV82603.1"/>
    </source>
</evidence>
<dbReference type="Pfam" id="PF25021">
    <property type="entry name" value="TEN_NHL"/>
    <property type="match status" value="1"/>
</dbReference>
<dbReference type="Pfam" id="PF01436">
    <property type="entry name" value="NHL"/>
    <property type="match status" value="1"/>
</dbReference>
<dbReference type="eggNOG" id="COG3386">
    <property type="taxonomic scope" value="Bacteria"/>
</dbReference>
<feature type="domain" description="Teneurin NHL" evidence="6">
    <location>
        <begin position="91"/>
        <end position="143"/>
    </location>
</feature>
<protein>
    <submittedName>
        <fullName evidence="7">NHL repeat containing protein</fullName>
    </submittedName>
</protein>
<evidence type="ECO:0000259" key="6">
    <source>
        <dbReference type="Pfam" id="PF25021"/>
    </source>
</evidence>
<feature type="transmembrane region" description="Helical" evidence="3">
    <location>
        <begin position="626"/>
        <end position="644"/>
    </location>
</feature>
<sequence>MSFAGRFTKMLIASLCALAWRSARAQAPDLVITPSATLAPIAASDVLKPAGMAYDSAGNLYVADARGHVIRRLSTTGTWTTVAGDGRQGFAGDGGPAISAELDTPMGIAVSAEGTLWIADAHNHRVRLVSPNGIISTIAGSSGSGTVLRQPVALAFDVDGALYIADAADHRIRRVDENGSISTVAGTGDQGYSGDEGPAILARIDSPSSLAFDAAGRLLFADRRNHRIRRVDVDGTVHTVAGDGSASGEGDGMAVHTPLAMPRGVSVDADGNLFVADTKSQRILVVEDNGAVGIAVGNGEQAASIAQGSVRDVALNAPRSIALNQAGVMAIGGDASNHLSMASAAPMDFGTVIVGSSSPSQTLAFMNRGDAQLRLDAVTTPNGFDVTDVSCGAFPVAIASGGRCVMSIVFHPGSSGGYVGKIVVTGNVPAQTIAVAGLGSASQGSLVSTTTTLDAGGTVVYTNAPISLTAQVLAADAGAPTGIITFYDGQTPLSIVKVVNGSAVYRGTALTAGVHLLSAVYNGDATYAGSRSVVINVTASVAADFSLALATGSIDGSSQTITAGQSALYQLTLTPLNGAFTQLVTLSATGLPAGAVASFDPPTLVPGSAPSTILLTVKTVAHTARFAAGGAVVAFCFGFAFLRLKRKRRIFPLALASLLFAVGCGGGYRSGTGDTTSSAGVPYAITITATAPGTNGAAVVHSIVVTLIVR</sequence>
<feature type="transmembrane region" description="Helical" evidence="3">
    <location>
        <begin position="683"/>
        <end position="709"/>
    </location>
</feature>
<dbReference type="STRING" id="401053.AciPR4_1797"/>
<gene>
    <name evidence="7" type="ordered locus">AciPR4_1797</name>
</gene>
<keyword evidence="3" id="KW-0812">Transmembrane</keyword>
<proteinExistence type="predicted"/>
<evidence type="ECO:0000256" key="3">
    <source>
        <dbReference type="SAM" id="Phobius"/>
    </source>
</evidence>
<dbReference type="InterPro" id="IPR032109">
    <property type="entry name" value="Big_3_5"/>
</dbReference>
<dbReference type="PANTHER" id="PTHR46388:SF2">
    <property type="entry name" value="NHL REPEAT-CONTAINING PROTEIN 2"/>
    <property type="match status" value="1"/>
</dbReference>
<dbReference type="Proteomes" id="UP000006844">
    <property type="component" value="Chromosome"/>
</dbReference>
<organism evidence="7 8">
    <name type="scientific">Terriglobus saanensis (strain ATCC BAA-1853 / DSM 23119 / SP1PR4)</name>
    <dbReference type="NCBI Taxonomy" id="401053"/>
    <lineage>
        <taxon>Bacteria</taxon>
        <taxon>Pseudomonadati</taxon>
        <taxon>Acidobacteriota</taxon>
        <taxon>Terriglobia</taxon>
        <taxon>Terriglobales</taxon>
        <taxon>Acidobacteriaceae</taxon>
        <taxon>Terriglobus</taxon>
    </lineage>
</organism>
<feature type="chain" id="PRO_5003233073" evidence="4">
    <location>
        <begin position="26"/>
        <end position="710"/>
    </location>
</feature>
<keyword evidence="3" id="KW-1133">Transmembrane helix</keyword>
<reference evidence="7 8" key="1">
    <citation type="journal article" date="2012" name="Stand. Genomic Sci.">
        <title>Complete genome sequence of Terriglobus saanensis type strain SP1PR4(T), an Acidobacteria from tundra soil.</title>
        <authorList>
            <person name="Rawat S.R."/>
            <person name="Mannisto M.K."/>
            <person name="Starovoytov V."/>
            <person name="Goodwin L."/>
            <person name="Nolan M."/>
            <person name="Hauser L."/>
            <person name="Land M."/>
            <person name="Davenport K.W."/>
            <person name="Woyke T."/>
            <person name="Haggblom M.M."/>
        </authorList>
    </citation>
    <scope>NUCLEOTIDE SEQUENCE</scope>
    <source>
        <strain evidence="8">ATCC BAA-1853 / DSM 23119 / SP1PR4</strain>
    </source>
</reference>
<keyword evidence="1" id="KW-0677">Repeat</keyword>
<keyword evidence="3" id="KW-0472">Membrane</keyword>
<evidence type="ECO:0000313" key="8">
    <source>
        <dbReference type="Proteomes" id="UP000006844"/>
    </source>
</evidence>
<dbReference type="SUPFAM" id="SSF101898">
    <property type="entry name" value="NHL repeat"/>
    <property type="match status" value="2"/>
</dbReference>
<feature type="repeat" description="NHL" evidence="2">
    <location>
        <begin position="101"/>
        <end position="132"/>
    </location>
</feature>
<dbReference type="Gene3D" id="2.120.10.30">
    <property type="entry name" value="TolB, C-terminal domain"/>
    <property type="match status" value="3"/>
</dbReference>
<dbReference type="SMART" id="SM00135">
    <property type="entry name" value="LY"/>
    <property type="match status" value="3"/>
</dbReference>
<feature type="repeat" description="NHL" evidence="2">
    <location>
        <begin position="258"/>
        <end position="289"/>
    </location>
</feature>
<feature type="transmembrane region" description="Helical" evidence="3">
    <location>
        <begin position="651"/>
        <end position="671"/>
    </location>
</feature>
<dbReference type="Pfam" id="PF16640">
    <property type="entry name" value="Big_3_5"/>
    <property type="match status" value="1"/>
</dbReference>
<dbReference type="KEGG" id="tsa:AciPR4_1797"/>
<dbReference type="Gene3D" id="2.60.40.10">
    <property type="entry name" value="Immunoglobulins"/>
    <property type="match status" value="2"/>
</dbReference>
<dbReference type="InterPro" id="IPR011042">
    <property type="entry name" value="6-blade_b-propeller_TolB-like"/>
</dbReference>
<dbReference type="EMBL" id="CP002467">
    <property type="protein sequence ID" value="ADV82603.1"/>
    <property type="molecule type" value="Genomic_DNA"/>
</dbReference>
<evidence type="ECO:0000256" key="2">
    <source>
        <dbReference type="PROSITE-ProRule" id="PRU00504"/>
    </source>
</evidence>
<evidence type="ECO:0000259" key="5">
    <source>
        <dbReference type="Pfam" id="PF16640"/>
    </source>
</evidence>
<dbReference type="HOGENOM" id="CLU_388796_0_0_0"/>
<feature type="domain" description="Bacterial Ig-like" evidence="5">
    <location>
        <begin position="456"/>
        <end position="538"/>
    </location>
</feature>
<dbReference type="InterPro" id="IPR013783">
    <property type="entry name" value="Ig-like_fold"/>
</dbReference>
<dbReference type="PROSITE" id="PS51125">
    <property type="entry name" value="NHL"/>
    <property type="match status" value="2"/>
</dbReference>
<dbReference type="InterPro" id="IPR000033">
    <property type="entry name" value="LDLR_classB_rpt"/>
</dbReference>
<name>E8V4X5_TERSS</name>
<keyword evidence="8" id="KW-1185">Reference proteome</keyword>
<evidence type="ECO:0000256" key="1">
    <source>
        <dbReference type="ARBA" id="ARBA00022737"/>
    </source>
</evidence>
<dbReference type="OrthoDB" id="128282at2"/>
<dbReference type="PANTHER" id="PTHR46388">
    <property type="entry name" value="NHL REPEAT-CONTAINING PROTEIN 2"/>
    <property type="match status" value="1"/>
</dbReference>